<evidence type="ECO:0000256" key="1">
    <source>
        <dbReference type="SAM" id="Phobius"/>
    </source>
</evidence>
<organism evidence="2 3">
    <name type="scientific">Legionella massiliensis</name>
    <dbReference type="NCBI Taxonomy" id="1034943"/>
    <lineage>
        <taxon>Bacteria</taxon>
        <taxon>Pseudomonadati</taxon>
        <taxon>Pseudomonadota</taxon>
        <taxon>Gammaproteobacteria</taxon>
        <taxon>Legionellales</taxon>
        <taxon>Legionellaceae</taxon>
        <taxon>Legionella</taxon>
    </lineage>
</organism>
<keyword evidence="1" id="KW-0472">Membrane</keyword>
<dbReference type="OrthoDB" id="5652980at2"/>
<gene>
    <name evidence="2" type="ORF">BN59_01384</name>
</gene>
<name>A0A078KVR6_9GAMM</name>
<dbReference type="eggNOG" id="COG4966">
    <property type="taxonomic scope" value="Bacteria"/>
</dbReference>
<dbReference type="Proteomes" id="UP000044071">
    <property type="component" value="Unassembled WGS sequence"/>
</dbReference>
<protein>
    <submittedName>
        <fullName evidence="2">Tfp pilus assembly protein PilW</fullName>
    </submittedName>
</protein>
<keyword evidence="3" id="KW-1185">Reference proteome</keyword>
<reference evidence="2 3" key="1">
    <citation type="submission" date="2014-06" db="EMBL/GenBank/DDBJ databases">
        <authorList>
            <person name="Urmite Genomes Urmite Genomes"/>
        </authorList>
    </citation>
    <scope>NUCLEOTIDE SEQUENCE [LARGE SCALE GENOMIC DNA]</scope>
</reference>
<evidence type="ECO:0000313" key="2">
    <source>
        <dbReference type="EMBL" id="CDZ77102.1"/>
    </source>
</evidence>
<evidence type="ECO:0000313" key="3">
    <source>
        <dbReference type="Proteomes" id="UP000044071"/>
    </source>
</evidence>
<dbReference type="AlphaFoldDB" id="A0A078KVR6"/>
<dbReference type="RefSeq" id="WP_043873509.1">
    <property type="nucleotide sequence ID" value="NZ_CCVW01000001.1"/>
</dbReference>
<sequence length="247" mass="27962">MKKQEGISLLELLISLFVASLLMTLMLQQYLITKRQYREIHRLLERSIELQMVTDLIRASVRMAGFTPCGGINSLNSIDRRNARTGLNAILINGEKSNSLQINKMGDRFATVMQQLGPTQLLLQTDIDYEEQEAVLIADCFHAEVQQIAATSKTKAGTVLTFTKPLAFDYLAPIYLGEWVEERFFIQKNKIGDPALFYKQKHAEELTNVIQSLAVKLSFIRGKIMVEVNLGLQKNSNWLVRTVVRAG</sequence>
<proteinExistence type="predicted"/>
<dbReference type="STRING" id="1034943.BN59_01384"/>
<dbReference type="PROSITE" id="PS00409">
    <property type="entry name" value="PROKAR_NTER_METHYL"/>
    <property type="match status" value="1"/>
</dbReference>
<keyword evidence="1" id="KW-0812">Transmembrane</keyword>
<accession>A0A078KVR6</accession>
<keyword evidence="1" id="KW-1133">Transmembrane helix</keyword>
<feature type="transmembrane region" description="Helical" evidence="1">
    <location>
        <begin position="12"/>
        <end position="32"/>
    </location>
</feature>
<dbReference type="Pfam" id="PF07963">
    <property type="entry name" value="N_methyl"/>
    <property type="match status" value="1"/>
</dbReference>
<dbReference type="InterPro" id="IPR012902">
    <property type="entry name" value="N_methyl_site"/>
</dbReference>
<dbReference type="EMBL" id="CCSB01000001">
    <property type="protein sequence ID" value="CDZ77102.1"/>
    <property type="molecule type" value="Genomic_DNA"/>
</dbReference>